<protein>
    <recommendedName>
        <fullName evidence="4">F-box domain-containing protein</fullName>
    </recommendedName>
</protein>
<dbReference type="EMBL" id="LKMD01000101">
    <property type="protein sequence ID" value="PIA99398.1"/>
    <property type="molecule type" value="Genomic_DNA"/>
</dbReference>
<evidence type="ECO:0008006" key="4">
    <source>
        <dbReference type="Google" id="ProtNLM"/>
    </source>
</evidence>
<dbReference type="OrthoDB" id="3622555at2759"/>
<reference evidence="2 3" key="1">
    <citation type="submission" date="2015-10" db="EMBL/GenBank/DDBJ databases">
        <title>The cercosporin biosynthetic gene cluster was horizontally transferred to several fungal lineages and shown to be expanded in Cercospora beticola based on microsynteny with recipient genomes.</title>
        <authorList>
            <person name="De Jonge R."/>
            <person name="Ebert M.K."/>
            <person name="Suttle J.C."/>
            <person name="Jurick Ii W.M."/>
            <person name="Secor G.A."/>
            <person name="Thomma B.P."/>
            <person name="Van De Peer Y."/>
            <person name="Bolton M.D."/>
        </authorList>
    </citation>
    <scope>NUCLEOTIDE SEQUENCE [LARGE SCALE GENOMIC DNA]</scope>
    <source>
        <strain evidence="2 3">09-40</strain>
    </source>
</reference>
<name>A0A2G5I3R5_CERBT</name>
<proteinExistence type="predicted"/>
<evidence type="ECO:0000256" key="1">
    <source>
        <dbReference type="SAM" id="MobiDB-lite"/>
    </source>
</evidence>
<accession>A0A2G5I3R5</accession>
<dbReference type="Proteomes" id="UP000230605">
    <property type="component" value="Chromosome 3"/>
</dbReference>
<evidence type="ECO:0000313" key="2">
    <source>
        <dbReference type="EMBL" id="PIA99398.1"/>
    </source>
</evidence>
<feature type="region of interest" description="Disordered" evidence="1">
    <location>
        <begin position="27"/>
        <end position="46"/>
    </location>
</feature>
<evidence type="ECO:0000313" key="3">
    <source>
        <dbReference type="Proteomes" id="UP000230605"/>
    </source>
</evidence>
<gene>
    <name evidence="2" type="ORF">CB0940_03046</name>
</gene>
<sequence length="243" mass="28098">MASAEAYMASLNASLYPSARQANSSSTFSSVIPDGRDPSPSSIVSEPKGKCHLLDLPKELRLLIWERYLQTVPTLVKLEQYHFVYKSRRYWQPLLSLANRQIRSELLPLFYRRCRFHLQGFNEDGDCEVELFLNRTLSYQALHQNMRIVVIHGFILHSGRWLGEFDLGKFTLNVDRHWKHSMEGEYSGMIEDLEAIFLWASQAVSPTDSREPVLRRLLNVMRARGVFLCDDDEYTVHGDPVGF</sequence>
<dbReference type="AlphaFoldDB" id="A0A2G5I3R5"/>
<organism evidence="2 3">
    <name type="scientific">Cercospora beticola</name>
    <name type="common">Sugarbeet leaf spot fungus</name>
    <dbReference type="NCBI Taxonomy" id="122368"/>
    <lineage>
        <taxon>Eukaryota</taxon>
        <taxon>Fungi</taxon>
        <taxon>Dikarya</taxon>
        <taxon>Ascomycota</taxon>
        <taxon>Pezizomycotina</taxon>
        <taxon>Dothideomycetes</taxon>
        <taxon>Dothideomycetidae</taxon>
        <taxon>Mycosphaerellales</taxon>
        <taxon>Mycosphaerellaceae</taxon>
        <taxon>Cercospora</taxon>
    </lineage>
</organism>
<comment type="caution">
    <text evidence="2">The sequence shown here is derived from an EMBL/GenBank/DDBJ whole genome shotgun (WGS) entry which is preliminary data.</text>
</comment>